<reference evidence="1" key="1">
    <citation type="submission" date="2022-03" db="EMBL/GenBank/DDBJ databases">
        <authorList>
            <person name="Tunstrom K."/>
        </authorList>
    </citation>
    <scope>NUCLEOTIDE SEQUENCE</scope>
</reference>
<dbReference type="Proteomes" id="UP001153954">
    <property type="component" value="Unassembled WGS sequence"/>
</dbReference>
<comment type="caution">
    <text evidence="1">The sequence shown here is derived from an EMBL/GenBank/DDBJ whole genome shotgun (WGS) entry which is preliminary data.</text>
</comment>
<evidence type="ECO:0000313" key="1">
    <source>
        <dbReference type="EMBL" id="CAH2089726.1"/>
    </source>
</evidence>
<organism evidence="1 2">
    <name type="scientific">Euphydryas editha</name>
    <name type="common">Edith's checkerspot</name>
    <dbReference type="NCBI Taxonomy" id="104508"/>
    <lineage>
        <taxon>Eukaryota</taxon>
        <taxon>Metazoa</taxon>
        <taxon>Ecdysozoa</taxon>
        <taxon>Arthropoda</taxon>
        <taxon>Hexapoda</taxon>
        <taxon>Insecta</taxon>
        <taxon>Pterygota</taxon>
        <taxon>Neoptera</taxon>
        <taxon>Endopterygota</taxon>
        <taxon>Lepidoptera</taxon>
        <taxon>Glossata</taxon>
        <taxon>Ditrysia</taxon>
        <taxon>Papilionoidea</taxon>
        <taxon>Nymphalidae</taxon>
        <taxon>Nymphalinae</taxon>
        <taxon>Euphydryas</taxon>
    </lineage>
</organism>
<sequence>MEKIGHRYVVQYFYLKGLHPTNIKAELDSTLEMLTCGNLHAVRPTILQREFSVNMWAGMIDGVLVDPVVLPPRLNW</sequence>
<evidence type="ECO:0000313" key="2">
    <source>
        <dbReference type="Proteomes" id="UP001153954"/>
    </source>
</evidence>
<gene>
    <name evidence="1" type="ORF">EEDITHA_LOCUS5752</name>
</gene>
<accession>A0AAU9TS55</accession>
<dbReference type="EMBL" id="CAKOGL010000008">
    <property type="protein sequence ID" value="CAH2089726.1"/>
    <property type="molecule type" value="Genomic_DNA"/>
</dbReference>
<proteinExistence type="predicted"/>
<name>A0AAU9TS55_EUPED</name>
<dbReference type="AlphaFoldDB" id="A0AAU9TS55"/>
<protein>
    <submittedName>
        <fullName evidence="1">Uncharacterized protein</fullName>
    </submittedName>
</protein>
<keyword evidence="2" id="KW-1185">Reference proteome</keyword>